<dbReference type="Proteomes" id="UP001156694">
    <property type="component" value="Unassembled WGS sequence"/>
</dbReference>
<keyword evidence="1" id="KW-1133">Transmembrane helix</keyword>
<comment type="caution">
    <text evidence="2">The sequence shown here is derived from an EMBL/GenBank/DDBJ whole genome shotgun (WGS) entry which is preliminary data.</text>
</comment>
<name>A0ABQ5VR79_9RHOB</name>
<dbReference type="EMBL" id="BSNN01000002">
    <property type="protein sequence ID" value="GLQ33916.1"/>
    <property type="molecule type" value="Genomic_DNA"/>
</dbReference>
<keyword evidence="1" id="KW-0812">Transmembrane</keyword>
<feature type="transmembrane region" description="Helical" evidence="1">
    <location>
        <begin position="34"/>
        <end position="53"/>
    </location>
</feature>
<sequence length="103" mass="11435">MSFFHTVVLFFALALAFGWMVDRQYGARLDQARHALYTVMGLGLVLVILWTLLQMILALPAVASIFPLEACFLGVIFALGSKGGYRTLKERSKLKKLGTKKQG</sequence>
<evidence type="ECO:0000256" key="1">
    <source>
        <dbReference type="SAM" id="Phobius"/>
    </source>
</evidence>
<feature type="transmembrane region" description="Helical" evidence="1">
    <location>
        <begin position="6"/>
        <end position="22"/>
    </location>
</feature>
<evidence type="ECO:0000313" key="3">
    <source>
        <dbReference type="Proteomes" id="UP001156694"/>
    </source>
</evidence>
<reference evidence="3" key="1">
    <citation type="journal article" date="2019" name="Int. J. Syst. Evol. Microbiol.">
        <title>The Global Catalogue of Microorganisms (GCM) 10K type strain sequencing project: providing services to taxonomists for standard genome sequencing and annotation.</title>
        <authorList>
            <consortium name="The Broad Institute Genomics Platform"/>
            <consortium name="The Broad Institute Genome Sequencing Center for Infectious Disease"/>
            <person name="Wu L."/>
            <person name="Ma J."/>
        </authorList>
    </citation>
    <scope>NUCLEOTIDE SEQUENCE [LARGE SCALE GENOMIC DNA]</scope>
    <source>
        <strain evidence="3">NBRC 110140</strain>
    </source>
</reference>
<organism evidence="2 3">
    <name type="scientific">Amylibacter marinus</name>
    <dbReference type="NCBI Taxonomy" id="1475483"/>
    <lineage>
        <taxon>Bacteria</taxon>
        <taxon>Pseudomonadati</taxon>
        <taxon>Pseudomonadota</taxon>
        <taxon>Alphaproteobacteria</taxon>
        <taxon>Rhodobacterales</taxon>
        <taxon>Paracoccaceae</taxon>
        <taxon>Amylibacter</taxon>
    </lineage>
</organism>
<evidence type="ECO:0000313" key="2">
    <source>
        <dbReference type="EMBL" id="GLQ33916.1"/>
    </source>
</evidence>
<accession>A0ABQ5VR79</accession>
<proteinExistence type="predicted"/>
<keyword evidence="3" id="KW-1185">Reference proteome</keyword>
<gene>
    <name evidence="2" type="ORF">GCM10007939_01990</name>
</gene>
<feature type="transmembrane region" description="Helical" evidence="1">
    <location>
        <begin position="59"/>
        <end position="79"/>
    </location>
</feature>
<dbReference type="RefSeq" id="WP_284375308.1">
    <property type="nucleotide sequence ID" value="NZ_BSNN01000002.1"/>
</dbReference>
<protein>
    <submittedName>
        <fullName evidence="2">Uncharacterized protein</fullName>
    </submittedName>
</protein>
<keyword evidence="1" id="KW-0472">Membrane</keyword>